<keyword evidence="2" id="KW-1133">Transmembrane helix</keyword>
<reference evidence="3 4" key="1">
    <citation type="journal article" date="2011" name="PLoS Genet.">
        <title>Genomic analysis of the necrotrophic fungal pathogens Sclerotinia sclerotiorum and Botrytis cinerea.</title>
        <authorList>
            <person name="Amselem J."/>
            <person name="Cuomo C.A."/>
            <person name="van Kan J.A."/>
            <person name="Viaud M."/>
            <person name="Benito E.P."/>
            <person name="Couloux A."/>
            <person name="Coutinho P.M."/>
            <person name="de Vries R.P."/>
            <person name="Dyer P.S."/>
            <person name="Fillinger S."/>
            <person name="Fournier E."/>
            <person name="Gout L."/>
            <person name="Hahn M."/>
            <person name="Kohn L."/>
            <person name="Lapalu N."/>
            <person name="Plummer K.M."/>
            <person name="Pradier J.M."/>
            <person name="Quevillon E."/>
            <person name="Sharon A."/>
            <person name="Simon A."/>
            <person name="ten Have A."/>
            <person name="Tudzynski B."/>
            <person name="Tudzynski P."/>
            <person name="Wincker P."/>
            <person name="Andrew M."/>
            <person name="Anthouard V."/>
            <person name="Beever R.E."/>
            <person name="Beffa R."/>
            <person name="Benoit I."/>
            <person name="Bouzid O."/>
            <person name="Brault B."/>
            <person name="Chen Z."/>
            <person name="Choquer M."/>
            <person name="Collemare J."/>
            <person name="Cotton P."/>
            <person name="Danchin E.G."/>
            <person name="Da Silva C."/>
            <person name="Gautier A."/>
            <person name="Giraud C."/>
            <person name="Giraud T."/>
            <person name="Gonzalez C."/>
            <person name="Grossetete S."/>
            <person name="Guldener U."/>
            <person name="Henrissat B."/>
            <person name="Howlett B.J."/>
            <person name="Kodira C."/>
            <person name="Kretschmer M."/>
            <person name="Lappartient A."/>
            <person name="Leroch M."/>
            <person name="Levis C."/>
            <person name="Mauceli E."/>
            <person name="Neuveglise C."/>
            <person name="Oeser B."/>
            <person name="Pearson M."/>
            <person name="Poulain J."/>
            <person name="Poussereau N."/>
            <person name="Quesneville H."/>
            <person name="Rascle C."/>
            <person name="Schumacher J."/>
            <person name="Segurens B."/>
            <person name="Sexton A."/>
            <person name="Silva E."/>
            <person name="Sirven C."/>
            <person name="Soanes D.M."/>
            <person name="Talbot N.J."/>
            <person name="Templeton M."/>
            <person name="Yandava C."/>
            <person name="Yarden O."/>
            <person name="Zeng Q."/>
            <person name="Rollins J.A."/>
            <person name="Lebrun M.H."/>
            <person name="Dickman M."/>
        </authorList>
    </citation>
    <scope>NUCLEOTIDE SEQUENCE [LARGE SCALE GENOMIC DNA]</scope>
    <source>
        <strain evidence="3 4">B05.10</strain>
    </source>
</reference>
<evidence type="ECO:0000313" key="4">
    <source>
        <dbReference type="Proteomes" id="UP000001798"/>
    </source>
</evidence>
<gene>
    <name evidence="3" type="ORF">BCIN_03g08700</name>
</gene>
<dbReference type="RefSeq" id="XP_001554880.1">
    <property type="nucleotide sequence ID" value="XM_001554830.2"/>
</dbReference>
<evidence type="ECO:0000313" key="3">
    <source>
        <dbReference type="EMBL" id="ATZ48685.1"/>
    </source>
</evidence>
<evidence type="ECO:0000256" key="2">
    <source>
        <dbReference type="SAM" id="Phobius"/>
    </source>
</evidence>
<feature type="transmembrane region" description="Helical" evidence="2">
    <location>
        <begin position="64"/>
        <end position="84"/>
    </location>
</feature>
<keyword evidence="2" id="KW-0812">Transmembrane</keyword>
<feature type="region of interest" description="Disordered" evidence="1">
    <location>
        <begin position="194"/>
        <end position="223"/>
    </location>
</feature>
<feature type="region of interest" description="Disordered" evidence="1">
    <location>
        <begin position="26"/>
        <end position="48"/>
    </location>
</feature>
<organism evidence="3 4">
    <name type="scientific">Botryotinia fuckeliana (strain B05.10)</name>
    <name type="common">Noble rot fungus</name>
    <name type="synonym">Botrytis cinerea</name>
    <dbReference type="NCBI Taxonomy" id="332648"/>
    <lineage>
        <taxon>Eukaryota</taxon>
        <taxon>Fungi</taxon>
        <taxon>Dikarya</taxon>
        <taxon>Ascomycota</taxon>
        <taxon>Pezizomycotina</taxon>
        <taxon>Leotiomycetes</taxon>
        <taxon>Helotiales</taxon>
        <taxon>Sclerotiniaceae</taxon>
        <taxon>Botrytis</taxon>
    </lineage>
</organism>
<dbReference type="VEuPathDB" id="FungiDB:Bcin03g08700"/>
<dbReference type="Proteomes" id="UP000001798">
    <property type="component" value="Chromosome 3"/>
</dbReference>
<evidence type="ECO:0000256" key="1">
    <source>
        <dbReference type="SAM" id="MobiDB-lite"/>
    </source>
</evidence>
<protein>
    <submittedName>
        <fullName evidence="3">Uncharacterized protein</fullName>
    </submittedName>
</protein>
<accession>A0A384JDJ7</accession>
<proteinExistence type="predicted"/>
<reference evidence="3 4" key="2">
    <citation type="journal article" date="2012" name="Eukaryot. Cell">
        <title>Genome update of Botrytis cinerea strains B05.10 and T4.</title>
        <authorList>
            <person name="Staats M."/>
            <person name="van Kan J.A."/>
        </authorList>
    </citation>
    <scope>NUCLEOTIDE SEQUENCE [LARGE SCALE GENOMIC DNA]</scope>
    <source>
        <strain evidence="3 4">B05.10</strain>
    </source>
</reference>
<keyword evidence="4" id="KW-1185">Reference proteome</keyword>
<dbReference type="KEGG" id="bfu:BCIN_03g08700"/>
<dbReference type="GeneID" id="5435419"/>
<feature type="compositionally biased region" description="Basic and acidic residues" evidence="1">
    <location>
        <begin position="206"/>
        <end position="223"/>
    </location>
</feature>
<feature type="compositionally biased region" description="Acidic residues" evidence="1">
    <location>
        <begin position="194"/>
        <end position="205"/>
    </location>
</feature>
<reference evidence="3 4" key="3">
    <citation type="journal article" date="2017" name="Mol. Plant Pathol.">
        <title>A gapless genome sequence of the fungus Botrytis cinerea.</title>
        <authorList>
            <person name="Van Kan J.A."/>
            <person name="Stassen J.H."/>
            <person name="Mosbach A."/>
            <person name="Van Der Lee T.A."/>
            <person name="Faino L."/>
            <person name="Farmer A.D."/>
            <person name="Papasotiriou D.G."/>
            <person name="Zhou S."/>
            <person name="Seidl M.F."/>
            <person name="Cottam E."/>
            <person name="Edel D."/>
            <person name="Hahn M."/>
            <person name="Schwartz D.C."/>
            <person name="Dietrich R.A."/>
            <person name="Widdison S."/>
            <person name="Scalliet G."/>
        </authorList>
    </citation>
    <scope>NUCLEOTIDE SEQUENCE [LARGE SCALE GENOMIC DNA]</scope>
    <source>
        <strain evidence="3 4">B05.10</strain>
    </source>
</reference>
<dbReference type="OrthoDB" id="3559993at2759"/>
<keyword evidence="2" id="KW-0472">Membrane</keyword>
<name>A0A384JDJ7_BOTFB</name>
<dbReference type="EMBL" id="CP009807">
    <property type="protein sequence ID" value="ATZ48685.1"/>
    <property type="molecule type" value="Genomic_DNA"/>
</dbReference>
<dbReference type="AlphaFoldDB" id="A0A384JDJ7"/>
<sequence length="223" mass="26498">MHFERRLALKHSKSYYPSHYSNNPTIFSPSSHHQDISKRKPFKTNPPPTALKTMNTTSFASYPIFSFPITTLLLTLFFISLLYIPRFLFLYLRTRIFHFWARNLKKRMSHFEALDLARAELGLGRGNGAAVGDKKRQSKYWWNIDLERGEEEENEWVTKGEMAKEWICEGEEKWEMRRLGVAEGCRWLHFVGRDEEEKEGEDEEEHEKVESYEIPMRDKELDS</sequence>